<accession>A0ABT0KMR9</accession>
<dbReference type="InterPro" id="IPR035985">
    <property type="entry name" value="Ubiquitin-activating_enz"/>
</dbReference>
<dbReference type="EMBL" id="JAKIKU010000003">
    <property type="protein sequence ID" value="MCL1045133.1"/>
    <property type="molecule type" value="Genomic_DNA"/>
</dbReference>
<dbReference type="SUPFAM" id="SSF69572">
    <property type="entry name" value="Activating enzymes of the ubiquitin-like proteins"/>
    <property type="match status" value="1"/>
</dbReference>
<feature type="domain" description="THIF-type NAD/FAD binding fold" evidence="1">
    <location>
        <begin position="13"/>
        <end position="255"/>
    </location>
</feature>
<dbReference type="Pfam" id="PF00899">
    <property type="entry name" value="ThiF"/>
    <property type="match status" value="1"/>
</dbReference>
<dbReference type="Proteomes" id="UP001202134">
    <property type="component" value="Unassembled WGS sequence"/>
</dbReference>
<evidence type="ECO:0000313" key="3">
    <source>
        <dbReference type="Proteomes" id="UP001202134"/>
    </source>
</evidence>
<sequence length="263" mass="28649">MMSKLTDKQYIRYSSHVLLPEIGELGQLKLLQSSVLIIGVGGLGHAVAQQLAAAGVKHITLMDDDTVELSNLPRQLLFNEQDIGQLKVNIVRQKLSTAYSDCKITAVCKRFTAEDFYSVDSVNSVDLVFDCTDNFASRLLINQAVVNAKGVLISAAISGANGQLFCIAHSKQSNFHGSGCYQCLYPDDSNVSQSCAQAGVLTSALLSMASMQSLLGLNWLTSDVSQRDRLKGQLHLFNAHNLQWRKVTMSQDPDCCICTPSCI</sequence>
<comment type="caution">
    <text evidence="2">The sequence shown here is derived from an EMBL/GenBank/DDBJ whole genome shotgun (WGS) entry which is preliminary data.</text>
</comment>
<dbReference type="PANTHER" id="PTHR10953">
    <property type="entry name" value="UBIQUITIN-ACTIVATING ENZYME E1"/>
    <property type="match status" value="1"/>
</dbReference>
<reference evidence="2 3" key="1">
    <citation type="submission" date="2022-01" db="EMBL/GenBank/DDBJ databases">
        <title>Whole genome-based taxonomy of the Shewanellaceae.</title>
        <authorList>
            <person name="Martin-Rodriguez A.J."/>
        </authorList>
    </citation>
    <scope>NUCLEOTIDE SEQUENCE [LARGE SCALE GENOMIC DNA]</scope>
    <source>
        <strain evidence="2 3">DSM 24955</strain>
    </source>
</reference>
<organism evidence="2 3">
    <name type="scientific">Shewanella electrodiphila</name>
    <dbReference type="NCBI Taxonomy" id="934143"/>
    <lineage>
        <taxon>Bacteria</taxon>
        <taxon>Pseudomonadati</taxon>
        <taxon>Pseudomonadota</taxon>
        <taxon>Gammaproteobacteria</taxon>
        <taxon>Alteromonadales</taxon>
        <taxon>Shewanellaceae</taxon>
        <taxon>Shewanella</taxon>
    </lineage>
</organism>
<dbReference type="CDD" id="cd00757">
    <property type="entry name" value="ThiF_MoeB_HesA_family"/>
    <property type="match status" value="1"/>
</dbReference>
<dbReference type="Gene3D" id="3.40.50.720">
    <property type="entry name" value="NAD(P)-binding Rossmann-like Domain"/>
    <property type="match status" value="1"/>
</dbReference>
<dbReference type="RefSeq" id="WP_248955296.1">
    <property type="nucleotide sequence ID" value="NZ_JAKIKU010000003.1"/>
</dbReference>
<gene>
    <name evidence="2" type="ORF">L2737_07305</name>
</gene>
<protein>
    <submittedName>
        <fullName evidence="2">HesA/MoeB/ThiF family protein</fullName>
    </submittedName>
</protein>
<keyword evidence="3" id="KW-1185">Reference proteome</keyword>
<name>A0ABT0KMR9_9GAMM</name>
<dbReference type="InterPro" id="IPR000594">
    <property type="entry name" value="ThiF_NAD_FAD-bd"/>
</dbReference>
<dbReference type="InterPro" id="IPR045886">
    <property type="entry name" value="ThiF/MoeB/HesA"/>
</dbReference>
<proteinExistence type="predicted"/>
<dbReference type="PANTHER" id="PTHR10953:SF240">
    <property type="entry name" value="SULFUR CARRIER PROTEIN THIS ADENYLYLTRANSFERASE"/>
    <property type="match status" value="1"/>
</dbReference>
<evidence type="ECO:0000313" key="2">
    <source>
        <dbReference type="EMBL" id="MCL1045133.1"/>
    </source>
</evidence>
<evidence type="ECO:0000259" key="1">
    <source>
        <dbReference type="Pfam" id="PF00899"/>
    </source>
</evidence>